<proteinExistence type="predicted"/>
<accession>A0AAW2MQ19</accession>
<sequence>MSTLVSLYKSISDEEISRLKNDVIKSEGVAFLNSRDEGFLLSLAYAEGLKILIALLQCFSLGKKCTDFGLNRFDLYLHGFETRDPGFWEAGIRVEIV</sequence>
<dbReference type="GO" id="GO:0045927">
    <property type="term" value="P:positive regulation of growth"/>
    <property type="evidence" value="ECO:0007669"/>
    <property type="project" value="InterPro"/>
</dbReference>
<organism evidence="2">
    <name type="scientific">Sesamum angustifolium</name>
    <dbReference type="NCBI Taxonomy" id="2727405"/>
    <lineage>
        <taxon>Eukaryota</taxon>
        <taxon>Viridiplantae</taxon>
        <taxon>Streptophyta</taxon>
        <taxon>Embryophyta</taxon>
        <taxon>Tracheophyta</taxon>
        <taxon>Spermatophyta</taxon>
        <taxon>Magnoliopsida</taxon>
        <taxon>eudicotyledons</taxon>
        <taxon>Gunneridae</taxon>
        <taxon>Pentapetalae</taxon>
        <taxon>asterids</taxon>
        <taxon>lamiids</taxon>
        <taxon>Lamiales</taxon>
        <taxon>Pedaliaceae</taxon>
        <taxon>Sesamum</taxon>
    </lineage>
</organism>
<feature type="domain" description="DUF3475" evidence="1">
    <location>
        <begin position="1"/>
        <end position="47"/>
    </location>
</feature>
<reference evidence="2" key="1">
    <citation type="submission" date="2020-06" db="EMBL/GenBank/DDBJ databases">
        <authorList>
            <person name="Li T."/>
            <person name="Hu X."/>
            <person name="Zhang T."/>
            <person name="Song X."/>
            <person name="Zhang H."/>
            <person name="Dai N."/>
            <person name="Sheng W."/>
            <person name="Hou X."/>
            <person name="Wei L."/>
        </authorList>
    </citation>
    <scope>NUCLEOTIDE SEQUENCE</scope>
    <source>
        <strain evidence="2">G01</strain>
        <tissue evidence="2">Leaf</tissue>
    </source>
</reference>
<gene>
    <name evidence="2" type="ORF">Sangu_1482200</name>
</gene>
<dbReference type="PANTHER" id="PTHR31371">
    <property type="entry name" value="BNAC09G50660D PROTEIN"/>
    <property type="match status" value="1"/>
</dbReference>
<dbReference type="InterPro" id="IPR021864">
    <property type="entry name" value="DUF3475"/>
</dbReference>
<dbReference type="PANTHER" id="PTHR31371:SF13">
    <property type="entry name" value="OS05G0457600 PROTEIN"/>
    <property type="match status" value="1"/>
</dbReference>
<comment type="caution">
    <text evidence="2">The sequence shown here is derived from an EMBL/GenBank/DDBJ whole genome shotgun (WGS) entry which is preliminary data.</text>
</comment>
<protein>
    <recommendedName>
        <fullName evidence="1">DUF3475 domain-containing protein</fullName>
    </recommendedName>
</protein>
<dbReference type="AlphaFoldDB" id="A0AAW2MQ19"/>
<dbReference type="EMBL" id="JACGWK010000009">
    <property type="protein sequence ID" value="KAL0333260.1"/>
    <property type="molecule type" value="Genomic_DNA"/>
</dbReference>
<reference evidence="2" key="2">
    <citation type="journal article" date="2024" name="Plant">
        <title>Genomic evolution and insights into agronomic trait innovations of Sesamum species.</title>
        <authorList>
            <person name="Miao H."/>
            <person name="Wang L."/>
            <person name="Qu L."/>
            <person name="Liu H."/>
            <person name="Sun Y."/>
            <person name="Le M."/>
            <person name="Wang Q."/>
            <person name="Wei S."/>
            <person name="Zheng Y."/>
            <person name="Lin W."/>
            <person name="Duan Y."/>
            <person name="Cao H."/>
            <person name="Xiong S."/>
            <person name="Wang X."/>
            <person name="Wei L."/>
            <person name="Li C."/>
            <person name="Ma Q."/>
            <person name="Ju M."/>
            <person name="Zhao R."/>
            <person name="Li G."/>
            <person name="Mu C."/>
            <person name="Tian Q."/>
            <person name="Mei H."/>
            <person name="Zhang T."/>
            <person name="Gao T."/>
            <person name="Zhang H."/>
        </authorList>
    </citation>
    <scope>NUCLEOTIDE SEQUENCE</scope>
    <source>
        <strain evidence="2">G01</strain>
    </source>
</reference>
<evidence type="ECO:0000313" key="2">
    <source>
        <dbReference type="EMBL" id="KAL0333260.1"/>
    </source>
</evidence>
<dbReference type="Pfam" id="PF11961">
    <property type="entry name" value="DUF3475"/>
    <property type="match status" value="1"/>
</dbReference>
<evidence type="ECO:0000259" key="1">
    <source>
        <dbReference type="Pfam" id="PF11961"/>
    </source>
</evidence>
<name>A0AAW2MQ19_9LAMI</name>